<keyword evidence="6 8" id="KW-0694">RNA-binding</keyword>
<dbReference type="Proteomes" id="UP000006437">
    <property type="component" value="Unassembled WGS sequence"/>
</dbReference>
<name>G9WY61_9FIRM</name>
<dbReference type="SUPFAM" id="SSF160443">
    <property type="entry name" value="SMR domain-like"/>
    <property type="match status" value="1"/>
</dbReference>
<sequence length="785" mass="88141">MYEKYIKTLEFDNIKSILHSYAVSDGAKKMIDSLMPSAKKEIISLYQKQTSEAQSIILTRGSIPFGAIYDIRLLSRKAQIGSVLDAKSLLKIGDTLRTARISKAYVEQFNDIPVIRSLSEEINIFKHIEDEIERSILSETEISDDASADLRRIRRQINSEKQNIKNKLNEFVSSSKYSKILQDSVVTMRNERFVVPVKSENRADFPGIVHDTSSSGATMFIEPMAIVNMNNRLSTLKQEEHKEIERILAYLTSLVGEYCEDISHNCDILEQLDFIMAKGKLSVEMNAIEPKINDRKYIKLINARHPLIEKDKVVSSTIILGGEYSTLIITGPNTGGKTVTLKTLGLCSLMFQAGLHIPCDLESTICIFDNVFADIGDEQSIQQSLSTFSAHMTNIVYIMDNVGNNSLVLFDELGAGTDPIEGAGLAVSILEKLKSKNILTVATTHYSELKNYALTQENVTNASVEFDINTLSPTYKLLIGVPGKSNAFEISKKLGLSEEIINSAKEHIKTDSIQMEDVISKLEKIRTDYEKKQEELQKELEDVKYIRLKLENKEQRQKEQNKKLIEDAKEKARKLIEDAKSEADIISKNLNKIKNSSDYKNIDRQMNELKTNINKYKEKYAKSKEELIAKSSKPLENINVGDIVYVNSFAKNAKVLSVDDAKDEVLIELGAIKMTVKKENLSTQEKIKEKKSTKAGKILTNKTKTAQTSVDLRGMDLETAILEVDKYIDNSYLAGLSEVTIIHGVGTLVLKKGIQSYLKKHKHIKSFRDGQYGEGGMGVTVATLK</sequence>
<dbReference type="SUPFAM" id="SSF48334">
    <property type="entry name" value="DNA repair protein MutS, domain III"/>
    <property type="match status" value="1"/>
</dbReference>
<evidence type="ECO:0000256" key="9">
    <source>
        <dbReference type="SAM" id="Coils"/>
    </source>
</evidence>
<dbReference type="PANTHER" id="PTHR48466">
    <property type="entry name" value="OS10G0509000 PROTEIN-RELATED"/>
    <property type="match status" value="1"/>
</dbReference>
<dbReference type="GO" id="GO:0045910">
    <property type="term" value="P:negative regulation of DNA recombination"/>
    <property type="evidence" value="ECO:0007669"/>
    <property type="project" value="InterPro"/>
</dbReference>
<feature type="coiled-coil region" evidence="9">
    <location>
        <begin position="515"/>
        <end position="626"/>
    </location>
</feature>
<keyword evidence="1 8" id="KW-0540">Nuclease</keyword>
<evidence type="ECO:0000259" key="10">
    <source>
        <dbReference type="PROSITE" id="PS50828"/>
    </source>
</evidence>
<feature type="domain" description="Smr" evidence="10">
    <location>
        <begin position="710"/>
        <end position="785"/>
    </location>
</feature>
<keyword evidence="9" id="KW-0175">Coiled coil</keyword>
<dbReference type="HAMAP" id="MF_00092">
    <property type="entry name" value="MutS2"/>
    <property type="match status" value="1"/>
</dbReference>
<dbReference type="SMART" id="SM00534">
    <property type="entry name" value="MUTSac"/>
    <property type="match status" value="1"/>
</dbReference>
<dbReference type="InterPro" id="IPR005747">
    <property type="entry name" value="MutS2"/>
</dbReference>
<dbReference type="InterPro" id="IPR002625">
    <property type="entry name" value="Smr_dom"/>
</dbReference>
<dbReference type="GO" id="GO:0030983">
    <property type="term" value="F:mismatched DNA binding"/>
    <property type="evidence" value="ECO:0007669"/>
    <property type="project" value="InterPro"/>
</dbReference>
<dbReference type="EC" id="3.1.-.-" evidence="8"/>
<dbReference type="GO" id="GO:0016887">
    <property type="term" value="F:ATP hydrolysis activity"/>
    <property type="evidence" value="ECO:0007669"/>
    <property type="project" value="InterPro"/>
</dbReference>
<protein>
    <recommendedName>
        <fullName evidence="8">Endonuclease MutS2</fullName>
        <ecNumber evidence="8">3.1.-.-</ecNumber>
    </recommendedName>
    <alternativeName>
        <fullName evidence="8">Ribosome-associated protein quality control-upstream factor</fullName>
        <shortName evidence="8">RQC-upstream factor</shortName>
        <shortName evidence="8">RqcU</shortName>
        <ecNumber evidence="8">3.6.4.-</ecNumber>
    </alternativeName>
</protein>
<evidence type="ECO:0000313" key="11">
    <source>
        <dbReference type="EMBL" id="EHL16565.1"/>
    </source>
</evidence>
<dbReference type="NCBIfam" id="TIGR01069">
    <property type="entry name" value="mutS2"/>
    <property type="match status" value="1"/>
</dbReference>
<dbReference type="Gene3D" id="3.40.50.300">
    <property type="entry name" value="P-loop containing nucleotide triphosphate hydrolases"/>
    <property type="match status" value="1"/>
</dbReference>
<dbReference type="GO" id="GO:0019843">
    <property type="term" value="F:rRNA binding"/>
    <property type="evidence" value="ECO:0007669"/>
    <property type="project" value="UniProtKB-UniRule"/>
</dbReference>
<feature type="binding site" evidence="8">
    <location>
        <begin position="331"/>
        <end position="338"/>
    </location>
    <ligand>
        <name>ATP</name>
        <dbReference type="ChEBI" id="CHEBI:30616"/>
    </ligand>
</feature>
<dbReference type="GO" id="GO:0004519">
    <property type="term" value="F:endonuclease activity"/>
    <property type="evidence" value="ECO:0007669"/>
    <property type="project" value="UniProtKB-UniRule"/>
</dbReference>
<keyword evidence="5 8" id="KW-0067">ATP-binding</keyword>
<proteinExistence type="inferred from homology"/>
<dbReference type="SMART" id="SM00463">
    <property type="entry name" value="SMR"/>
    <property type="match status" value="1"/>
</dbReference>
<dbReference type="InterPro" id="IPR000432">
    <property type="entry name" value="DNA_mismatch_repair_MutS_C"/>
</dbReference>
<dbReference type="CDD" id="cd03280">
    <property type="entry name" value="ABC_MutS2"/>
    <property type="match status" value="1"/>
</dbReference>
<dbReference type="PROSITE" id="PS00486">
    <property type="entry name" value="DNA_MISMATCH_REPAIR_2"/>
    <property type="match status" value="1"/>
</dbReference>
<dbReference type="GO" id="GO:0005524">
    <property type="term" value="F:ATP binding"/>
    <property type="evidence" value="ECO:0007669"/>
    <property type="project" value="UniProtKB-UniRule"/>
</dbReference>
<dbReference type="InterPro" id="IPR046893">
    <property type="entry name" value="MSSS"/>
</dbReference>
<dbReference type="InterPro" id="IPR007696">
    <property type="entry name" value="DNA_mismatch_repair_MutS_core"/>
</dbReference>
<dbReference type="Pfam" id="PF20297">
    <property type="entry name" value="MSSS"/>
    <property type="match status" value="1"/>
</dbReference>
<keyword evidence="7 8" id="KW-0238">DNA-binding</keyword>
<dbReference type="InterPro" id="IPR036063">
    <property type="entry name" value="Smr_dom_sf"/>
</dbReference>
<dbReference type="SMART" id="SM00533">
    <property type="entry name" value="MUTSd"/>
    <property type="match status" value="1"/>
</dbReference>
<comment type="similarity">
    <text evidence="8">Belongs to the DNA mismatch repair MutS family. MutS2 subfamily.</text>
</comment>
<dbReference type="EMBL" id="AFZE01000002">
    <property type="protein sequence ID" value="EHL16565.1"/>
    <property type="molecule type" value="Genomic_DNA"/>
</dbReference>
<dbReference type="Gene3D" id="3.30.1370.110">
    <property type="match status" value="1"/>
</dbReference>
<dbReference type="EC" id="3.6.4.-" evidence="8"/>
<dbReference type="AlphaFoldDB" id="G9WY61"/>
<evidence type="ECO:0000256" key="1">
    <source>
        <dbReference type="ARBA" id="ARBA00022722"/>
    </source>
</evidence>
<dbReference type="SUPFAM" id="SSF52540">
    <property type="entry name" value="P-loop containing nucleoside triphosphate hydrolases"/>
    <property type="match status" value="1"/>
</dbReference>
<comment type="function">
    <text evidence="8">Endonuclease that is involved in the suppression of homologous recombination and thus may have a key role in the control of bacterial genetic diversity.</text>
</comment>
<dbReference type="PROSITE" id="PS50828">
    <property type="entry name" value="SMR"/>
    <property type="match status" value="1"/>
</dbReference>
<evidence type="ECO:0000256" key="2">
    <source>
        <dbReference type="ARBA" id="ARBA00022730"/>
    </source>
</evidence>
<dbReference type="Pfam" id="PF00488">
    <property type="entry name" value="MutS_V"/>
    <property type="match status" value="1"/>
</dbReference>
<keyword evidence="2 8" id="KW-0699">rRNA-binding</keyword>
<accession>G9WY61</accession>
<evidence type="ECO:0000256" key="8">
    <source>
        <dbReference type="HAMAP-Rule" id="MF_00092"/>
    </source>
</evidence>
<comment type="caution">
    <text evidence="11">The sequence shown here is derived from an EMBL/GenBank/DDBJ whole genome shotgun (WGS) entry which is preliminary data.</text>
</comment>
<evidence type="ECO:0000256" key="4">
    <source>
        <dbReference type="ARBA" id="ARBA00022801"/>
    </source>
</evidence>
<dbReference type="GO" id="GO:0072344">
    <property type="term" value="P:rescue of stalled ribosome"/>
    <property type="evidence" value="ECO:0007669"/>
    <property type="project" value="UniProtKB-UniRule"/>
</dbReference>
<feature type="coiled-coil region" evidence="9">
    <location>
        <begin position="143"/>
        <end position="170"/>
    </location>
</feature>
<evidence type="ECO:0000256" key="6">
    <source>
        <dbReference type="ARBA" id="ARBA00022884"/>
    </source>
</evidence>
<dbReference type="InterPro" id="IPR045076">
    <property type="entry name" value="MutS"/>
</dbReference>
<keyword evidence="8" id="KW-0255">Endonuclease</keyword>
<dbReference type="Pfam" id="PF01713">
    <property type="entry name" value="Smr"/>
    <property type="match status" value="1"/>
</dbReference>
<dbReference type="FunFam" id="3.40.50.300:FF:000830">
    <property type="entry name" value="Endonuclease MutS2"/>
    <property type="match status" value="1"/>
</dbReference>
<keyword evidence="4 8" id="KW-0378">Hydrolase</keyword>
<dbReference type="RefSeq" id="WP_009525347.1">
    <property type="nucleotide sequence ID" value="NZ_JH414551.1"/>
</dbReference>
<dbReference type="PATRIC" id="fig|796937.3.peg.304"/>
<dbReference type="GO" id="GO:0043023">
    <property type="term" value="F:ribosomal large subunit binding"/>
    <property type="evidence" value="ECO:0007669"/>
    <property type="project" value="UniProtKB-UniRule"/>
</dbReference>
<keyword evidence="3 8" id="KW-0547">Nucleotide-binding</keyword>
<dbReference type="HOGENOM" id="CLU_011252_2_1_9"/>
<dbReference type="GO" id="GO:0006298">
    <property type="term" value="P:mismatch repair"/>
    <property type="evidence" value="ECO:0007669"/>
    <property type="project" value="InterPro"/>
</dbReference>
<comment type="function">
    <text evidence="8">Acts as a ribosome collision sensor, splitting the ribosome into its 2 subunits. Detects stalled/collided 70S ribosomes which it binds and splits by an ATP-hydrolysis driven conformational change. Acts upstream of the ribosome quality control system (RQC), a ribosome-associated complex that mediates the extraction of incompletely synthesized nascent chains from stalled ribosomes and their subsequent degradation. Probably generates substrates for RQC.</text>
</comment>
<evidence type="ECO:0000256" key="3">
    <source>
        <dbReference type="ARBA" id="ARBA00022741"/>
    </source>
</evidence>
<comment type="subunit">
    <text evidence="8">Homodimer. Binds to stalled ribosomes, contacting rRNA.</text>
</comment>
<evidence type="ECO:0000313" key="12">
    <source>
        <dbReference type="Proteomes" id="UP000006437"/>
    </source>
</evidence>
<dbReference type="GO" id="GO:0140664">
    <property type="term" value="F:ATP-dependent DNA damage sensor activity"/>
    <property type="evidence" value="ECO:0007669"/>
    <property type="project" value="InterPro"/>
</dbReference>
<dbReference type="PANTHER" id="PTHR48466:SF2">
    <property type="entry name" value="OS10G0509000 PROTEIN"/>
    <property type="match status" value="1"/>
</dbReference>
<evidence type="ECO:0000256" key="5">
    <source>
        <dbReference type="ARBA" id="ARBA00022840"/>
    </source>
</evidence>
<dbReference type="InterPro" id="IPR027417">
    <property type="entry name" value="P-loop_NTPase"/>
</dbReference>
<gene>
    <name evidence="8" type="primary">mutS2</name>
    <name evidence="8" type="synonym">rqcU</name>
    <name evidence="11" type="ORF">HMPREF9629_01112</name>
</gene>
<organism evidence="11 12">
    <name type="scientific">Peptoanaerobacter stomatis</name>
    <dbReference type="NCBI Taxonomy" id="796937"/>
    <lineage>
        <taxon>Bacteria</taxon>
        <taxon>Bacillati</taxon>
        <taxon>Bacillota</taxon>
        <taxon>Clostridia</taxon>
        <taxon>Peptostreptococcales</taxon>
        <taxon>Filifactoraceae</taxon>
        <taxon>Peptoanaerobacter</taxon>
    </lineage>
</organism>
<dbReference type="InterPro" id="IPR036187">
    <property type="entry name" value="DNA_mismatch_repair_MutS_sf"/>
</dbReference>
<reference evidence="11 12" key="1">
    <citation type="submission" date="2011-08" db="EMBL/GenBank/DDBJ databases">
        <title>The Genome Sequence of Eubacteriaceae bacterium ACC19a.</title>
        <authorList>
            <consortium name="The Broad Institute Genome Sequencing Platform"/>
            <person name="Earl A."/>
            <person name="Ward D."/>
            <person name="Feldgarden M."/>
            <person name="Gevers D."/>
            <person name="Sizova M."/>
            <person name="Hazen A."/>
            <person name="Epstein S."/>
            <person name="Young S.K."/>
            <person name="Zeng Q."/>
            <person name="Gargeya S."/>
            <person name="Fitzgerald M."/>
            <person name="Haas B."/>
            <person name="Abouelleil A."/>
            <person name="Alvarado L."/>
            <person name="Arachchi H.M."/>
            <person name="Berlin A."/>
            <person name="Brown A."/>
            <person name="Chapman S.B."/>
            <person name="Chen Z."/>
            <person name="Dunbar C."/>
            <person name="Freedman E."/>
            <person name="Gearin G."/>
            <person name="Gellesch M."/>
            <person name="Goldberg J."/>
            <person name="Griggs A."/>
            <person name="Gujja S."/>
            <person name="Heiman D."/>
            <person name="Howarth C."/>
            <person name="Larson L."/>
            <person name="Lui A."/>
            <person name="MacDonald P.J.P."/>
            <person name="Montmayeur A."/>
            <person name="Murphy C."/>
            <person name="Neiman D."/>
            <person name="Pearson M."/>
            <person name="Priest M."/>
            <person name="Roberts A."/>
            <person name="Saif S."/>
            <person name="Shea T."/>
            <person name="Shenoy N."/>
            <person name="Sisk P."/>
            <person name="Stolte C."/>
            <person name="Sykes S."/>
            <person name="Wortman J."/>
            <person name="Nusbaum C."/>
            <person name="Birren B."/>
        </authorList>
    </citation>
    <scope>NUCLEOTIDE SEQUENCE [LARGE SCALE GENOMIC DNA]</scope>
    <source>
        <strain evidence="11 12">ACC19a</strain>
    </source>
</reference>
<evidence type="ECO:0000256" key="7">
    <source>
        <dbReference type="ARBA" id="ARBA00023125"/>
    </source>
</evidence>
<dbReference type="PIRSF" id="PIRSF005814">
    <property type="entry name" value="MutS_YshD"/>
    <property type="match status" value="1"/>
</dbReference>